<dbReference type="EMBL" id="GL732575">
    <property type="protein sequence ID" value="EFX75460.1"/>
    <property type="molecule type" value="Genomic_DNA"/>
</dbReference>
<evidence type="ECO:0000256" key="3">
    <source>
        <dbReference type="ARBA" id="ARBA00022679"/>
    </source>
</evidence>
<dbReference type="GO" id="GO:0008146">
    <property type="term" value="F:sulfotransferase activity"/>
    <property type="evidence" value="ECO:0000318"/>
    <property type="project" value="GO_Central"/>
</dbReference>
<accession>E9GYM7</accession>
<dbReference type="HOGENOM" id="CLU_045310_2_0_1"/>
<evidence type="ECO:0000256" key="7">
    <source>
        <dbReference type="ARBA" id="ARBA00023034"/>
    </source>
</evidence>
<dbReference type="eggNOG" id="KOG3922">
    <property type="taxonomic scope" value="Eukaryota"/>
</dbReference>
<comment type="subcellular location">
    <subcellularLocation>
        <location evidence="1">Golgi apparatus membrane</location>
        <topology evidence="1">Single-pass type II membrane protein</topology>
    </subcellularLocation>
</comment>
<keyword evidence="5" id="KW-0735">Signal-anchor</keyword>
<evidence type="ECO:0000256" key="9">
    <source>
        <dbReference type="ARBA" id="ARBA00023180"/>
    </source>
</evidence>
<evidence type="ECO:0000256" key="10">
    <source>
        <dbReference type="SAM" id="SignalP"/>
    </source>
</evidence>
<keyword evidence="12" id="KW-1185">Reference proteome</keyword>
<keyword evidence="6" id="KW-1133">Transmembrane helix</keyword>
<evidence type="ECO:0000256" key="2">
    <source>
        <dbReference type="ARBA" id="ARBA00010569"/>
    </source>
</evidence>
<protein>
    <recommendedName>
        <fullName evidence="13">Heparan sulfate 2-O-sulfotransferase pipe</fullName>
    </recommendedName>
</protein>
<keyword evidence="10" id="KW-0732">Signal</keyword>
<feature type="signal peptide" evidence="10">
    <location>
        <begin position="1"/>
        <end position="19"/>
    </location>
</feature>
<evidence type="ECO:0000256" key="5">
    <source>
        <dbReference type="ARBA" id="ARBA00022968"/>
    </source>
</evidence>
<dbReference type="SUPFAM" id="SSF52540">
    <property type="entry name" value="P-loop containing nucleoside triphosphate hydrolases"/>
    <property type="match status" value="1"/>
</dbReference>
<sequence>MATNKWMLFLAMLVCSVLGWYYHSVNGNCIFGLPNHHRLDQPEKVKEILFFFRVPKTGSEMTVLLLQWLQGINGFRHVRLQNTVHRRLDTFEQRNLREEVLGVLSVSEGLPVAFDRHVYFTDLERLYSGIQRTSEAIKVNYFSSLRDPIDRIVSQFYYTRATPRPDIKLPPHISTPPPTSYRFQTMEECLEAAEPECSFVTGQHYDLQIPYFCGHDEHCTQLNNARALEQAKSNVELHFRVVGVLEQLNCTLRVAEKRIGTFFSGVQQLYFNELLEPKKNKNYGRPRQLREDLQMVLRNNLTMEYMFYTFVKQRLLEQCGESQNENQ</sequence>
<dbReference type="Proteomes" id="UP000000305">
    <property type="component" value="Unassembled WGS sequence"/>
</dbReference>
<dbReference type="InterPro" id="IPR005331">
    <property type="entry name" value="Sulfotransferase"/>
</dbReference>
<evidence type="ECO:0000256" key="1">
    <source>
        <dbReference type="ARBA" id="ARBA00004323"/>
    </source>
</evidence>
<dbReference type="OrthoDB" id="10019582at2759"/>
<dbReference type="Gene3D" id="3.40.50.300">
    <property type="entry name" value="P-loop containing nucleotide triphosphate hydrolases"/>
    <property type="match status" value="1"/>
</dbReference>
<name>E9GYM7_DAPPU</name>
<evidence type="ECO:0000256" key="4">
    <source>
        <dbReference type="ARBA" id="ARBA00022692"/>
    </source>
</evidence>
<dbReference type="AlphaFoldDB" id="E9GYM7"/>
<dbReference type="PhylomeDB" id="E9GYM7"/>
<dbReference type="PANTHER" id="PTHR12129:SF15">
    <property type="entry name" value="URONYL 2-SULFOTRANSFERASE"/>
    <property type="match status" value="1"/>
</dbReference>
<dbReference type="PANTHER" id="PTHR12129">
    <property type="entry name" value="HEPARAN SULFATE 2-O-SULFOTRANSFERASE"/>
    <property type="match status" value="1"/>
</dbReference>
<evidence type="ECO:0008006" key="13">
    <source>
        <dbReference type="Google" id="ProtNLM"/>
    </source>
</evidence>
<feature type="chain" id="PRO_5003241383" description="Heparan sulfate 2-O-sulfotransferase pipe" evidence="10">
    <location>
        <begin position="20"/>
        <end position="327"/>
    </location>
</feature>
<dbReference type="OMA" id="GRQGPTF"/>
<dbReference type="FunFam" id="3.40.50.300:FF:001863">
    <property type="entry name" value="Heparan sulfate 2-o-sulfotransferase"/>
    <property type="match status" value="1"/>
</dbReference>
<dbReference type="GO" id="GO:0000139">
    <property type="term" value="C:Golgi membrane"/>
    <property type="evidence" value="ECO:0007669"/>
    <property type="project" value="UniProtKB-SubCell"/>
</dbReference>
<keyword evidence="8" id="KW-0472">Membrane</keyword>
<evidence type="ECO:0000256" key="8">
    <source>
        <dbReference type="ARBA" id="ARBA00023136"/>
    </source>
</evidence>
<dbReference type="InterPro" id="IPR007734">
    <property type="entry name" value="Heparan_SO4_2-O-STrfase"/>
</dbReference>
<keyword evidence="4" id="KW-0812">Transmembrane</keyword>
<dbReference type="STRING" id="6669.E9GYM7"/>
<dbReference type="InParanoid" id="E9GYM7"/>
<organism evidence="11 12">
    <name type="scientific">Daphnia pulex</name>
    <name type="common">Water flea</name>
    <dbReference type="NCBI Taxonomy" id="6669"/>
    <lineage>
        <taxon>Eukaryota</taxon>
        <taxon>Metazoa</taxon>
        <taxon>Ecdysozoa</taxon>
        <taxon>Arthropoda</taxon>
        <taxon>Crustacea</taxon>
        <taxon>Branchiopoda</taxon>
        <taxon>Diplostraca</taxon>
        <taxon>Cladocera</taxon>
        <taxon>Anomopoda</taxon>
        <taxon>Daphniidae</taxon>
        <taxon>Daphnia</taxon>
    </lineage>
</organism>
<dbReference type="KEGG" id="dpx:DAPPUDRAFT_107932"/>
<comment type="similarity">
    <text evidence="2">Belongs to the sulfotransferase 3 family.</text>
</comment>
<dbReference type="FunCoup" id="E9GYM7">
    <property type="interactions" value="2"/>
</dbReference>
<keyword evidence="7" id="KW-0333">Golgi apparatus</keyword>
<dbReference type="Pfam" id="PF03567">
    <property type="entry name" value="Sulfotransfer_2"/>
    <property type="match status" value="1"/>
</dbReference>
<evidence type="ECO:0000313" key="11">
    <source>
        <dbReference type="EMBL" id="EFX75460.1"/>
    </source>
</evidence>
<proteinExistence type="inferred from homology"/>
<dbReference type="InterPro" id="IPR027417">
    <property type="entry name" value="P-loop_NTPase"/>
</dbReference>
<evidence type="ECO:0000256" key="6">
    <source>
        <dbReference type="ARBA" id="ARBA00022989"/>
    </source>
</evidence>
<evidence type="ECO:0000313" key="12">
    <source>
        <dbReference type="Proteomes" id="UP000000305"/>
    </source>
</evidence>
<gene>
    <name evidence="11" type="ORF">DAPPUDRAFT_107932</name>
</gene>
<keyword evidence="9" id="KW-0325">Glycoprotein</keyword>
<keyword evidence="3" id="KW-0808">Transferase</keyword>
<reference evidence="11 12" key="1">
    <citation type="journal article" date="2011" name="Science">
        <title>The ecoresponsive genome of Daphnia pulex.</title>
        <authorList>
            <person name="Colbourne J.K."/>
            <person name="Pfrender M.E."/>
            <person name="Gilbert D."/>
            <person name="Thomas W.K."/>
            <person name="Tucker A."/>
            <person name="Oakley T.H."/>
            <person name="Tokishita S."/>
            <person name="Aerts A."/>
            <person name="Arnold G.J."/>
            <person name="Basu M.K."/>
            <person name="Bauer D.J."/>
            <person name="Caceres C.E."/>
            <person name="Carmel L."/>
            <person name="Casola C."/>
            <person name="Choi J.H."/>
            <person name="Detter J.C."/>
            <person name="Dong Q."/>
            <person name="Dusheyko S."/>
            <person name="Eads B.D."/>
            <person name="Frohlich T."/>
            <person name="Geiler-Samerotte K.A."/>
            <person name="Gerlach D."/>
            <person name="Hatcher P."/>
            <person name="Jogdeo S."/>
            <person name="Krijgsveld J."/>
            <person name="Kriventseva E.V."/>
            <person name="Kultz D."/>
            <person name="Laforsch C."/>
            <person name="Lindquist E."/>
            <person name="Lopez J."/>
            <person name="Manak J.R."/>
            <person name="Muller J."/>
            <person name="Pangilinan J."/>
            <person name="Patwardhan R.P."/>
            <person name="Pitluck S."/>
            <person name="Pritham E.J."/>
            <person name="Rechtsteiner A."/>
            <person name="Rho M."/>
            <person name="Rogozin I.B."/>
            <person name="Sakarya O."/>
            <person name="Salamov A."/>
            <person name="Schaack S."/>
            <person name="Shapiro H."/>
            <person name="Shiga Y."/>
            <person name="Skalitzky C."/>
            <person name="Smith Z."/>
            <person name="Souvorov A."/>
            <person name="Sung W."/>
            <person name="Tang Z."/>
            <person name="Tsuchiya D."/>
            <person name="Tu H."/>
            <person name="Vos H."/>
            <person name="Wang M."/>
            <person name="Wolf Y.I."/>
            <person name="Yamagata H."/>
            <person name="Yamada T."/>
            <person name="Ye Y."/>
            <person name="Shaw J.R."/>
            <person name="Andrews J."/>
            <person name="Crease T.J."/>
            <person name="Tang H."/>
            <person name="Lucas S.M."/>
            <person name="Robertson H.M."/>
            <person name="Bork P."/>
            <person name="Koonin E.V."/>
            <person name="Zdobnov E.M."/>
            <person name="Grigoriev I.V."/>
            <person name="Lynch M."/>
            <person name="Boore J.L."/>
        </authorList>
    </citation>
    <scope>NUCLEOTIDE SEQUENCE [LARGE SCALE GENOMIC DNA]</scope>
</reference>